<evidence type="ECO:0000313" key="8">
    <source>
        <dbReference type="EMBL" id="CAD7225522.1"/>
    </source>
</evidence>
<keyword evidence="4" id="KW-0344">Guanine-nucleotide releasing factor</keyword>
<dbReference type="InterPro" id="IPR013078">
    <property type="entry name" value="His_Pase_superF_clade-1"/>
</dbReference>
<dbReference type="GO" id="GO:0005085">
    <property type="term" value="F:guanyl-nucleotide exchange factor activity"/>
    <property type="evidence" value="ECO:0007669"/>
    <property type="project" value="UniProtKB-KW"/>
</dbReference>
<dbReference type="Pfam" id="PF14604">
    <property type="entry name" value="SH3_9"/>
    <property type="match status" value="1"/>
</dbReference>
<keyword evidence="2" id="KW-0728">SH3 domain</keyword>
<evidence type="ECO:0000256" key="7">
    <source>
        <dbReference type="SAM" id="MobiDB-lite"/>
    </source>
</evidence>
<feature type="compositionally biased region" description="Low complexity" evidence="7">
    <location>
        <begin position="651"/>
        <end position="670"/>
    </location>
</feature>
<dbReference type="Gene3D" id="1.10.418.10">
    <property type="entry name" value="Calponin-like domain"/>
    <property type="match status" value="1"/>
</dbReference>
<sequence>MSSVWQRLQRVNKRAAKFKFIVAYHELEVEINPTMPWKPGKLSLVLTRRSRRIPSTGLGWEPSLKNPFLGTVIWAEAEIHEFTVTLFGDQRSKEYEDKEWYLVLEDSSGPAGKRRALASAAVNVKEYASDLPNQVELRLALKPVGKKVVRASVQLTVSSILLREGKATDEDLQSIASFMSSSNVTDIARLEDLEEMEAETASQPSMPSSDQPMVNVTSFSELSDQISLLTSNLHTPVPTPEPIPSPEDKQGSERSPSSLGHGDHGDSSPMSSRSPPPSSPALNADSKPKSLSPSPRSKDAVDGVKPSSPTPSPQKEEPPLTLTYDPGRLEEVTNAASWTPVVMGDSGAPGQDLLAWCQEVTKDYKGVRVTNMTTSWRNGLAFLAIIHHFHPELIGDMSRFKATDIKGNCRVAFEAAEKLGIPRVVQPEDMVILAVPDRLAVMTYLYQLRAHFTGAELQIQTIGATAAESRYTLHRNPVSRTESREDGVTRQQSFQHEDSPLSDFVNRRIPRERSPPREGEQKSSVPSSPTKKEVTRQSSTKSVPSPTKETSPPISQTSRESPQRREALERARLLLQETKAKTANNRQGSPQKEARRGSPQKDVRKDSPQKEFREMAKDMIGSARKGVLALQGRSTSDPVPPVKHRTGVVESEQQQRSKSKSKSNSPAKTSSADRRSSLTFTSDDHWFMLVNKKNALIRRQMQLNILDQEHDLERRLELLNEELRETLNIKDWEKTEEQKKREELLLQELVHLVNKRDELVRHLHDQEQGMYEDDEIALDVSQAELTRDGQKNCCLIVQPPDSRDGFGGQWCSSGERLADGKHDSTPETPSSSQTQYCLVLISEKAIAATGDRGPQLAMDWILSHIDDPTLDLIQPREYVLYLCPSSSNPLSKSIQDFFTLATPLMAPSMIPPLPHISLTPFVCVSDDQLSPLCSTLQRSINAFSQHIPRNRVSLEPYVSPNFIGLFMSRHHGQVFQSLANNFLHDLKSNLLVTNPDVIPDPEPEEEPVELLHLTLAYQFPEDSFPALKQLAQDVLFSSAILDEDDGQCIQCNVEDWEFRLYSREPKLAFKEQVWKIQFPHVPREADELDLVLGDYVYVSGKDVNSTSDGWVEGISWLTGNTGYFPLNYGQRVPESDAWTLHRTIPVLKASGDEPMISVVDGTCTPTRSLDALRNLRIHSDDSDFSPSPGQPPPMEIPPLLPMAQSKRRIIIVRHGERVDWVFGTWVPYAFKDGTYKRLDRNMPPSLPGRKLGYEAFSRDSPLTQLGILQATEIGKAIAESGTVIHHLYTSPAFRCVQTCDAIRRQLHGGNALRFALEPGLFEWMSWHPDGCPDWMTAEELQAEGYPAEPGYVPHVTKEDLDSTHALEVSQMYYQRSYDLVLKIIAETTGNVLLVSHAPAPDTCSRMLTGGTPRTQVEMLKVVHGTPFCGYTVLEKEAENGATWKIIEPPMAPFTNLANSRFDWSVMLV</sequence>
<feature type="compositionally biased region" description="Basic and acidic residues" evidence="7">
    <location>
        <begin position="495"/>
        <end position="521"/>
    </location>
</feature>
<dbReference type="InterPro" id="IPR050540">
    <property type="entry name" value="F-actin_Monoox_Mical"/>
</dbReference>
<dbReference type="SMART" id="SM00855">
    <property type="entry name" value="PGAM"/>
    <property type="match status" value="1"/>
</dbReference>
<dbReference type="Pfam" id="PF00300">
    <property type="entry name" value="His_Phos_1"/>
    <property type="match status" value="1"/>
</dbReference>
<dbReference type="Gene3D" id="3.40.50.1240">
    <property type="entry name" value="Phosphoglycerate mutase-like"/>
    <property type="match status" value="1"/>
</dbReference>
<dbReference type="EMBL" id="OB660592">
    <property type="protein sequence ID" value="CAD7225522.1"/>
    <property type="molecule type" value="Genomic_DNA"/>
</dbReference>
<dbReference type="Pfam" id="PF00307">
    <property type="entry name" value="CH"/>
    <property type="match status" value="1"/>
</dbReference>
<dbReference type="GO" id="GO:0005768">
    <property type="term" value="C:endosome"/>
    <property type="evidence" value="ECO:0007669"/>
    <property type="project" value="UniProtKB-SubCell"/>
</dbReference>
<accession>A0A7R8ZIZ5</accession>
<dbReference type="SUPFAM" id="SSF47576">
    <property type="entry name" value="Calponin-homology domain, CH-domain"/>
    <property type="match status" value="1"/>
</dbReference>
<reference evidence="8" key="1">
    <citation type="submission" date="2020-11" db="EMBL/GenBank/DDBJ databases">
        <authorList>
            <person name="Tran Van P."/>
        </authorList>
    </citation>
    <scope>NUCLEOTIDE SEQUENCE</scope>
</reference>
<evidence type="ECO:0000256" key="6">
    <source>
        <dbReference type="ARBA" id="ARBA00023054"/>
    </source>
</evidence>
<dbReference type="PROSITE" id="PS50021">
    <property type="entry name" value="CH"/>
    <property type="match status" value="1"/>
</dbReference>
<dbReference type="PROSITE" id="PS51848">
    <property type="entry name" value="BMERB"/>
    <property type="match status" value="1"/>
</dbReference>
<feature type="region of interest" description="Disordered" evidence="7">
    <location>
        <begin position="232"/>
        <end position="324"/>
    </location>
</feature>
<keyword evidence="5" id="KW-0967">Endosome</keyword>
<feature type="compositionally biased region" description="Basic and acidic residues" evidence="7">
    <location>
        <begin position="592"/>
        <end position="611"/>
    </location>
</feature>
<keyword evidence="6" id="KW-0175">Coiled coil</keyword>
<dbReference type="InterPro" id="IPR019448">
    <property type="entry name" value="NT-C2"/>
</dbReference>
<organism evidence="8">
    <name type="scientific">Cyprideis torosa</name>
    <dbReference type="NCBI Taxonomy" id="163714"/>
    <lineage>
        <taxon>Eukaryota</taxon>
        <taxon>Metazoa</taxon>
        <taxon>Ecdysozoa</taxon>
        <taxon>Arthropoda</taxon>
        <taxon>Crustacea</taxon>
        <taxon>Oligostraca</taxon>
        <taxon>Ostracoda</taxon>
        <taxon>Podocopa</taxon>
        <taxon>Podocopida</taxon>
        <taxon>Cytherocopina</taxon>
        <taxon>Cytheroidea</taxon>
        <taxon>Cytherideidae</taxon>
        <taxon>Cyprideis</taxon>
    </lineage>
</organism>
<dbReference type="SUPFAM" id="SSF53254">
    <property type="entry name" value="Phosphoglycerate mutase-like"/>
    <property type="match status" value="1"/>
</dbReference>
<dbReference type="GO" id="GO:0016791">
    <property type="term" value="F:phosphatase activity"/>
    <property type="evidence" value="ECO:0007669"/>
    <property type="project" value="UniProtKB-ARBA"/>
</dbReference>
<dbReference type="Pfam" id="PF10358">
    <property type="entry name" value="NT-C2"/>
    <property type="match status" value="1"/>
</dbReference>
<dbReference type="InterPro" id="IPR022735">
    <property type="entry name" value="bMERB_dom"/>
</dbReference>
<dbReference type="InterPro" id="IPR036028">
    <property type="entry name" value="SH3-like_dom_sf"/>
</dbReference>
<feature type="compositionally biased region" description="Basic and acidic residues" evidence="7">
    <location>
        <begin position="561"/>
        <end position="572"/>
    </location>
</feature>
<feature type="region of interest" description="Disordered" evidence="7">
    <location>
        <begin position="195"/>
        <end position="214"/>
    </location>
</feature>
<comment type="subcellular location">
    <subcellularLocation>
        <location evidence="1">Endosome</location>
    </subcellularLocation>
</comment>
<dbReference type="Gene3D" id="1.10.8.10">
    <property type="entry name" value="DNA helicase RuvA subunit, C-terminal domain"/>
    <property type="match status" value="1"/>
</dbReference>
<dbReference type="SMART" id="SM00326">
    <property type="entry name" value="SH3"/>
    <property type="match status" value="1"/>
</dbReference>
<dbReference type="InterPro" id="IPR001452">
    <property type="entry name" value="SH3_domain"/>
</dbReference>
<evidence type="ECO:0000256" key="1">
    <source>
        <dbReference type="ARBA" id="ARBA00004177"/>
    </source>
</evidence>
<proteinExistence type="predicted"/>
<dbReference type="Pfam" id="PF12130">
    <property type="entry name" value="bMERB_dom"/>
    <property type="match status" value="1"/>
</dbReference>
<dbReference type="InterPro" id="IPR036872">
    <property type="entry name" value="CH_dom_sf"/>
</dbReference>
<dbReference type="Gene3D" id="2.30.30.40">
    <property type="entry name" value="SH3 Domains"/>
    <property type="match status" value="1"/>
</dbReference>
<dbReference type="PROSITE" id="PS50002">
    <property type="entry name" value="SH3"/>
    <property type="match status" value="1"/>
</dbReference>
<dbReference type="FunFam" id="1.10.418.10:FF:000023">
    <property type="entry name" value="EH domain-binding protein 1 isoform X1"/>
    <property type="match status" value="1"/>
</dbReference>
<feature type="compositionally biased region" description="Polar residues" evidence="7">
    <location>
        <begin position="581"/>
        <end position="590"/>
    </location>
</feature>
<feature type="region of interest" description="Disordered" evidence="7">
    <location>
        <begin position="474"/>
        <end position="611"/>
    </location>
</feature>
<evidence type="ECO:0000256" key="2">
    <source>
        <dbReference type="ARBA" id="ARBA00022443"/>
    </source>
</evidence>
<evidence type="ECO:0000256" key="4">
    <source>
        <dbReference type="ARBA" id="ARBA00022658"/>
    </source>
</evidence>
<dbReference type="OrthoDB" id="414418at2759"/>
<dbReference type="PROSITE" id="PS51840">
    <property type="entry name" value="C2_NT"/>
    <property type="match status" value="1"/>
</dbReference>
<gene>
    <name evidence="8" type="ORF">CTOB1V02_LOCUS3461</name>
</gene>
<dbReference type="CDD" id="cd07067">
    <property type="entry name" value="HP_PGM_like"/>
    <property type="match status" value="1"/>
</dbReference>
<dbReference type="InterPro" id="IPR001715">
    <property type="entry name" value="CH_dom"/>
</dbReference>
<keyword evidence="3" id="KW-0597">Phosphoprotein</keyword>
<dbReference type="SMART" id="SM01203">
    <property type="entry name" value="DUF3585"/>
    <property type="match status" value="1"/>
</dbReference>
<dbReference type="PANTHER" id="PTHR23167">
    <property type="entry name" value="CALPONIN HOMOLOGY DOMAIN-CONTAINING PROTEIN DDB_G0272472-RELATED"/>
    <property type="match status" value="1"/>
</dbReference>
<dbReference type="SMART" id="SM00033">
    <property type="entry name" value="CH"/>
    <property type="match status" value="1"/>
</dbReference>
<feature type="region of interest" description="Disordered" evidence="7">
    <location>
        <begin position="631"/>
        <end position="676"/>
    </location>
</feature>
<dbReference type="InterPro" id="IPR029033">
    <property type="entry name" value="His_PPase_superfam"/>
</dbReference>
<dbReference type="CDD" id="cd21198">
    <property type="entry name" value="CH_EHBP"/>
    <property type="match status" value="1"/>
</dbReference>
<protein>
    <submittedName>
        <fullName evidence="8">Uncharacterized protein</fullName>
    </submittedName>
</protein>
<dbReference type="PANTHER" id="PTHR23167:SF46">
    <property type="entry name" value="EPS15 HOMOLOGY DOMAIN CONTAINING PROTEIN-BINDING PROTEIN 1, ISOFORM F"/>
    <property type="match status" value="1"/>
</dbReference>
<evidence type="ECO:0000256" key="5">
    <source>
        <dbReference type="ARBA" id="ARBA00022753"/>
    </source>
</evidence>
<feature type="compositionally biased region" description="Polar residues" evidence="7">
    <location>
        <begin position="536"/>
        <end position="560"/>
    </location>
</feature>
<name>A0A7R8ZIZ5_9CRUS</name>
<dbReference type="SUPFAM" id="SSF50044">
    <property type="entry name" value="SH3-domain"/>
    <property type="match status" value="1"/>
</dbReference>
<evidence type="ECO:0000256" key="3">
    <source>
        <dbReference type="ARBA" id="ARBA00022553"/>
    </source>
</evidence>
<feature type="compositionally biased region" description="Low complexity" evidence="7">
    <location>
        <begin position="202"/>
        <end position="213"/>
    </location>
</feature>